<protein>
    <submittedName>
        <fullName evidence="1">Uncharacterized protein</fullName>
    </submittedName>
</protein>
<proteinExistence type="predicted"/>
<name>A0A9P6J0D9_9FUNG</name>
<accession>A0A9P6J0D9</accession>
<gene>
    <name evidence="1" type="ORF">BGZ65_002852</name>
</gene>
<sequence length="84" mass="9591">MKIKEVYNGMDIVSADYNKGYQKAGIYFLSDVARDSDLNPYKIFKQVIPRKLKNGALWSIQDEKSVVYRIINDEGIKETETLGG</sequence>
<keyword evidence="2" id="KW-1185">Reference proteome</keyword>
<dbReference type="Proteomes" id="UP000749646">
    <property type="component" value="Unassembled WGS sequence"/>
</dbReference>
<reference evidence="1" key="1">
    <citation type="journal article" date="2020" name="Fungal Divers.">
        <title>Resolving the Mortierellaceae phylogeny through synthesis of multi-gene phylogenetics and phylogenomics.</title>
        <authorList>
            <person name="Vandepol N."/>
            <person name="Liber J."/>
            <person name="Desiro A."/>
            <person name="Na H."/>
            <person name="Kennedy M."/>
            <person name="Barry K."/>
            <person name="Grigoriev I.V."/>
            <person name="Miller A.N."/>
            <person name="O'Donnell K."/>
            <person name="Stajich J.E."/>
            <person name="Bonito G."/>
        </authorList>
    </citation>
    <scope>NUCLEOTIDE SEQUENCE</scope>
    <source>
        <strain evidence="1">MES-2147</strain>
    </source>
</reference>
<feature type="non-terminal residue" evidence="1">
    <location>
        <position position="1"/>
    </location>
</feature>
<dbReference type="AlphaFoldDB" id="A0A9P6J0D9"/>
<comment type="caution">
    <text evidence="1">The sequence shown here is derived from an EMBL/GenBank/DDBJ whole genome shotgun (WGS) entry which is preliminary data.</text>
</comment>
<organism evidence="1 2">
    <name type="scientific">Modicella reniformis</name>
    <dbReference type="NCBI Taxonomy" id="1440133"/>
    <lineage>
        <taxon>Eukaryota</taxon>
        <taxon>Fungi</taxon>
        <taxon>Fungi incertae sedis</taxon>
        <taxon>Mucoromycota</taxon>
        <taxon>Mortierellomycotina</taxon>
        <taxon>Mortierellomycetes</taxon>
        <taxon>Mortierellales</taxon>
        <taxon>Mortierellaceae</taxon>
        <taxon>Modicella</taxon>
    </lineage>
</organism>
<evidence type="ECO:0000313" key="2">
    <source>
        <dbReference type="Proteomes" id="UP000749646"/>
    </source>
</evidence>
<evidence type="ECO:0000313" key="1">
    <source>
        <dbReference type="EMBL" id="KAF9956292.1"/>
    </source>
</evidence>
<dbReference type="OrthoDB" id="2431840at2759"/>
<dbReference type="EMBL" id="JAAAHW010006700">
    <property type="protein sequence ID" value="KAF9956292.1"/>
    <property type="molecule type" value="Genomic_DNA"/>
</dbReference>